<keyword evidence="1" id="KW-0472">Membrane</keyword>
<dbReference type="EMBL" id="REGN01009253">
    <property type="protein sequence ID" value="RNA01578.1"/>
    <property type="molecule type" value="Genomic_DNA"/>
</dbReference>
<keyword evidence="3" id="KW-1185">Reference proteome</keyword>
<comment type="caution">
    <text evidence="2">The sequence shown here is derived from an EMBL/GenBank/DDBJ whole genome shotgun (WGS) entry which is preliminary data.</text>
</comment>
<sequence>MNQYQYKKGPTNLELAAFDAAEHFVKHALPVFDIRADRLQVFLEIEHTAVRVSVSIASIIVKLSRFPASSSPLALIAQRARRRLRSGRLRTGRTRAGLVVDRLYLSVLEHIIHSLPALFARVVVVVAGRQSRRRRRLLLLLFALFLFALLATLFFFVLVQSNGLLKDERQIVGRMLLYEAAVVRVCLDSLLEHFLLVVRLEYVAAEQTIIGKLFVCQQH</sequence>
<gene>
    <name evidence="2" type="ORF">BpHYR1_025996</name>
</gene>
<organism evidence="2 3">
    <name type="scientific">Brachionus plicatilis</name>
    <name type="common">Marine rotifer</name>
    <name type="synonym">Brachionus muelleri</name>
    <dbReference type="NCBI Taxonomy" id="10195"/>
    <lineage>
        <taxon>Eukaryota</taxon>
        <taxon>Metazoa</taxon>
        <taxon>Spiralia</taxon>
        <taxon>Gnathifera</taxon>
        <taxon>Rotifera</taxon>
        <taxon>Eurotatoria</taxon>
        <taxon>Monogononta</taxon>
        <taxon>Pseudotrocha</taxon>
        <taxon>Ploima</taxon>
        <taxon>Brachionidae</taxon>
        <taxon>Brachionus</taxon>
    </lineage>
</organism>
<name>A0A3M7PSF0_BRAPC</name>
<keyword evidence="1" id="KW-1133">Transmembrane helix</keyword>
<accession>A0A3M7PSF0</accession>
<evidence type="ECO:0000313" key="3">
    <source>
        <dbReference type="Proteomes" id="UP000276133"/>
    </source>
</evidence>
<feature type="transmembrane region" description="Helical" evidence="1">
    <location>
        <begin position="137"/>
        <end position="159"/>
    </location>
</feature>
<protein>
    <submittedName>
        <fullName evidence="2">Uncharacterized protein</fullName>
    </submittedName>
</protein>
<evidence type="ECO:0000256" key="1">
    <source>
        <dbReference type="SAM" id="Phobius"/>
    </source>
</evidence>
<reference evidence="2 3" key="1">
    <citation type="journal article" date="2018" name="Sci. Rep.">
        <title>Genomic signatures of local adaptation to the degree of environmental predictability in rotifers.</title>
        <authorList>
            <person name="Franch-Gras L."/>
            <person name="Hahn C."/>
            <person name="Garcia-Roger E.M."/>
            <person name="Carmona M.J."/>
            <person name="Serra M."/>
            <person name="Gomez A."/>
        </authorList>
    </citation>
    <scope>NUCLEOTIDE SEQUENCE [LARGE SCALE GENOMIC DNA]</scope>
    <source>
        <strain evidence="2">HYR1</strain>
    </source>
</reference>
<dbReference type="AlphaFoldDB" id="A0A3M7PSF0"/>
<keyword evidence="1" id="KW-0812">Transmembrane</keyword>
<dbReference type="Proteomes" id="UP000276133">
    <property type="component" value="Unassembled WGS sequence"/>
</dbReference>
<evidence type="ECO:0000313" key="2">
    <source>
        <dbReference type="EMBL" id="RNA01578.1"/>
    </source>
</evidence>
<proteinExistence type="predicted"/>